<dbReference type="Proteomes" id="UP000469440">
    <property type="component" value="Unassembled WGS sequence"/>
</dbReference>
<evidence type="ECO:0000313" key="5">
    <source>
        <dbReference type="Proteomes" id="UP000469440"/>
    </source>
</evidence>
<dbReference type="PROSITE" id="PS50977">
    <property type="entry name" value="HTH_TETR_2"/>
    <property type="match status" value="1"/>
</dbReference>
<dbReference type="AlphaFoldDB" id="A0A6N8HYJ6"/>
<feature type="DNA-binding region" description="H-T-H motif" evidence="2">
    <location>
        <begin position="32"/>
        <end position="51"/>
    </location>
</feature>
<sequence length="190" mass="21752">MTRITKEPEERKQEILDAAMKLFSEKGYDKTSISDIAESLKIAQGLCYRYFPSKEALFEAAIDHYADMQVSKMLPILCDGSKTPREKILCSPAYPQIESEGSDYYRVFHGEGSRPFHDRLSLRLCEKLTPLLAKQLQNAQEAGEIHVDDARTAASFFIYGQLGILLSHDLAPEEKSRRIRQFQLKMLELF</sequence>
<dbReference type="PANTHER" id="PTHR43479">
    <property type="entry name" value="ACREF/ENVCD OPERON REPRESSOR-RELATED"/>
    <property type="match status" value="1"/>
</dbReference>
<dbReference type="OrthoDB" id="9814200at2"/>
<gene>
    <name evidence="4" type="primary">slmA</name>
    <name evidence="4" type="ORF">CAFE_16250</name>
</gene>
<dbReference type="RefSeq" id="WP_156990324.1">
    <property type="nucleotide sequence ID" value="NZ_VWXL01000052.1"/>
</dbReference>
<dbReference type="InterPro" id="IPR009057">
    <property type="entry name" value="Homeodomain-like_sf"/>
</dbReference>
<organism evidence="4 5">
    <name type="scientific">Caproicibacter fermentans</name>
    <dbReference type="NCBI Taxonomy" id="2576756"/>
    <lineage>
        <taxon>Bacteria</taxon>
        <taxon>Bacillati</taxon>
        <taxon>Bacillota</taxon>
        <taxon>Clostridia</taxon>
        <taxon>Eubacteriales</taxon>
        <taxon>Acutalibacteraceae</taxon>
        <taxon>Caproicibacter</taxon>
    </lineage>
</organism>
<proteinExistence type="predicted"/>
<reference evidence="4 5" key="1">
    <citation type="submission" date="2019-09" db="EMBL/GenBank/DDBJ databases">
        <title>Genome sequence of Clostridium sp. EA1.</title>
        <authorList>
            <person name="Poehlein A."/>
            <person name="Bengelsdorf F.R."/>
            <person name="Daniel R."/>
        </authorList>
    </citation>
    <scope>NUCLEOTIDE SEQUENCE [LARGE SCALE GENOMIC DNA]</scope>
    <source>
        <strain evidence="4 5">EA1</strain>
    </source>
</reference>
<feature type="domain" description="HTH tetR-type" evidence="3">
    <location>
        <begin position="9"/>
        <end position="69"/>
    </location>
</feature>
<evidence type="ECO:0000313" key="4">
    <source>
        <dbReference type="EMBL" id="MVB10924.1"/>
    </source>
</evidence>
<protein>
    <submittedName>
        <fullName evidence="4">Nucleoid occlusion factor SlmA</fullName>
    </submittedName>
</protein>
<name>A0A6N8HYJ6_9FIRM</name>
<evidence type="ECO:0000256" key="2">
    <source>
        <dbReference type="PROSITE-ProRule" id="PRU00335"/>
    </source>
</evidence>
<dbReference type="InterPro" id="IPR001647">
    <property type="entry name" value="HTH_TetR"/>
</dbReference>
<dbReference type="GO" id="GO:0003677">
    <property type="term" value="F:DNA binding"/>
    <property type="evidence" value="ECO:0007669"/>
    <property type="project" value="UniProtKB-UniRule"/>
</dbReference>
<accession>A0A6N8HYJ6</accession>
<keyword evidence="5" id="KW-1185">Reference proteome</keyword>
<dbReference type="PRINTS" id="PR00455">
    <property type="entry name" value="HTHTETR"/>
</dbReference>
<dbReference type="Gene3D" id="1.10.357.10">
    <property type="entry name" value="Tetracycline Repressor, domain 2"/>
    <property type="match status" value="1"/>
</dbReference>
<dbReference type="PANTHER" id="PTHR43479:SF11">
    <property type="entry name" value="ACREF_ENVCD OPERON REPRESSOR-RELATED"/>
    <property type="match status" value="1"/>
</dbReference>
<dbReference type="InterPro" id="IPR050624">
    <property type="entry name" value="HTH-type_Tx_Regulator"/>
</dbReference>
<dbReference type="Pfam" id="PF00440">
    <property type="entry name" value="TetR_N"/>
    <property type="match status" value="1"/>
</dbReference>
<evidence type="ECO:0000256" key="1">
    <source>
        <dbReference type="ARBA" id="ARBA00023125"/>
    </source>
</evidence>
<evidence type="ECO:0000259" key="3">
    <source>
        <dbReference type="PROSITE" id="PS50977"/>
    </source>
</evidence>
<comment type="caution">
    <text evidence="4">The sequence shown here is derived from an EMBL/GenBank/DDBJ whole genome shotgun (WGS) entry which is preliminary data.</text>
</comment>
<dbReference type="EMBL" id="VWXL01000052">
    <property type="protein sequence ID" value="MVB10924.1"/>
    <property type="molecule type" value="Genomic_DNA"/>
</dbReference>
<dbReference type="SUPFAM" id="SSF46689">
    <property type="entry name" value="Homeodomain-like"/>
    <property type="match status" value="1"/>
</dbReference>
<keyword evidence="1 2" id="KW-0238">DNA-binding</keyword>